<dbReference type="RefSeq" id="WP_345479153.1">
    <property type="nucleotide sequence ID" value="NZ_BAABLP010000001.1"/>
</dbReference>
<feature type="domain" description="DUF6993" evidence="2">
    <location>
        <begin position="53"/>
        <end position="132"/>
    </location>
</feature>
<dbReference type="EMBL" id="BAABLP010000001">
    <property type="protein sequence ID" value="GAA4736354.1"/>
    <property type="molecule type" value="Genomic_DNA"/>
</dbReference>
<feature type="chain" id="PRO_5046574624" description="DUF6993 domain-containing protein" evidence="1">
    <location>
        <begin position="24"/>
        <end position="133"/>
    </location>
</feature>
<dbReference type="PROSITE" id="PS51257">
    <property type="entry name" value="PROKAR_LIPOPROTEIN"/>
    <property type="match status" value="1"/>
</dbReference>
<dbReference type="Proteomes" id="UP001500121">
    <property type="component" value="Unassembled WGS sequence"/>
</dbReference>
<keyword evidence="1" id="KW-0732">Signal</keyword>
<gene>
    <name evidence="3" type="ORF">GCM10025783_03100</name>
</gene>
<evidence type="ECO:0000313" key="4">
    <source>
        <dbReference type="Proteomes" id="UP001500121"/>
    </source>
</evidence>
<evidence type="ECO:0000259" key="2">
    <source>
        <dbReference type="Pfam" id="PF22504"/>
    </source>
</evidence>
<accession>A0ABP8YPQ9</accession>
<comment type="caution">
    <text evidence="3">The sequence shown here is derived from an EMBL/GenBank/DDBJ whole genome shotgun (WGS) entry which is preliminary data.</text>
</comment>
<evidence type="ECO:0000313" key="3">
    <source>
        <dbReference type="EMBL" id="GAA4736354.1"/>
    </source>
</evidence>
<feature type="signal peptide" evidence="1">
    <location>
        <begin position="1"/>
        <end position="23"/>
    </location>
</feature>
<reference evidence="4" key="1">
    <citation type="journal article" date="2019" name="Int. J. Syst. Evol. Microbiol.">
        <title>The Global Catalogue of Microorganisms (GCM) 10K type strain sequencing project: providing services to taxonomists for standard genome sequencing and annotation.</title>
        <authorList>
            <consortium name="The Broad Institute Genomics Platform"/>
            <consortium name="The Broad Institute Genome Sequencing Center for Infectious Disease"/>
            <person name="Wu L."/>
            <person name="Ma J."/>
        </authorList>
    </citation>
    <scope>NUCLEOTIDE SEQUENCE [LARGE SCALE GENOMIC DNA]</scope>
    <source>
        <strain evidence="4">JCM 19015</strain>
    </source>
</reference>
<organism evidence="3 4">
    <name type="scientific">Amnibacterium soli</name>
    <dbReference type="NCBI Taxonomy" id="1282736"/>
    <lineage>
        <taxon>Bacteria</taxon>
        <taxon>Bacillati</taxon>
        <taxon>Actinomycetota</taxon>
        <taxon>Actinomycetes</taxon>
        <taxon>Micrococcales</taxon>
        <taxon>Microbacteriaceae</taxon>
        <taxon>Amnibacterium</taxon>
    </lineage>
</organism>
<evidence type="ECO:0000256" key="1">
    <source>
        <dbReference type="SAM" id="SignalP"/>
    </source>
</evidence>
<sequence length="133" mass="13444">MHRGVLVGCAVAALAVLLTGCSAEPAPRATPTATPPIASRPPSAQTRFDEVARAVMAADAHPTGRAFAAALRQAGFEGVETTPDRTAVDLDVPSVQFAVREGARCVVGQYGPGTAYRSAVADAVAGRCLVGAS</sequence>
<dbReference type="InterPro" id="IPR054262">
    <property type="entry name" value="DUF6993"/>
</dbReference>
<proteinExistence type="predicted"/>
<protein>
    <recommendedName>
        <fullName evidence="2">DUF6993 domain-containing protein</fullName>
    </recommendedName>
</protein>
<name>A0ABP8YPQ9_9MICO</name>
<dbReference type="Pfam" id="PF22504">
    <property type="entry name" value="DUF6993"/>
    <property type="match status" value="1"/>
</dbReference>
<keyword evidence="4" id="KW-1185">Reference proteome</keyword>